<proteinExistence type="predicted"/>
<evidence type="ECO:0000313" key="3">
    <source>
        <dbReference type="Proteomes" id="UP000011592"/>
    </source>
</evidence>
<accession>L9Z7Z3</accession>
<evidence type="ECO:0000256" key="1">
    <source>
        <dbReference type="SAM" id="MobiDB-lite"/>
    </source>
</evidence>
<dbReference type="EMBL" id="AOIJ01000035">
    <property type="protein sequence ID" value="ELY82620.1"/>
    <property type="molecule type" value="Genomic_DNA"/>
</dbReference>
<sequence length="80" mass="8587">MRAGVFDGDTRAAGSGARLPISDRKNGFRGGNSPSNRVEPTDGRPMEPSHQPRSFRDVNRLLRRSTGRTGATAVAYGSDN</sequence>
<evidence type="ECO:0000313" key="2">
    <source>
        <dbReference type="EMBL" id="ELY82620.1"/>
    </source>
</evidence>
<comment type="caution">
    <text evidence="2">The sequence shown here is derived from an EMBL/GenBank/DDBJ whole genome shotgun (WGS) entry which is preliminary data.</text>
</comment>
<keyword evidence="3" id="KW-1185">Reference proteome</keyword>
<dbReference type="Proteomes" id="UP000011592">
    <property type="component" value="Unassembled WGS sequence"/>
</dbReference>
<organism evidence="2 3">
    <name type="scientific">Natrinema gari JCM 14663</name>
    <dbReference type="NCBI Taxonomy" id="1230459"/>
    <lineage>
        <taxon>Archaea</taxon>
        <taxon>Methanobacteriati</taxon>
        <taxon>Methanobacteriota</taxon>
        <taxon>Stenosarchaea group</taxon>
        <taxon>Halobacteria</taxon>
        <taxon>Halobacteriales</taxon>
        <taxon>Natrialbaceae</taxon>
        <taxon>Natrinema</taxon>
    </lineage>
</organism>
<reference evidence="2 3" key="1">
    <citation type="journal article" date="2014" name="PLoS Genet.">
        <title>Phylogenetically driven sequencing of extremely halophilic archaea reveals strategies for static and dynamic osmo-response.</title>
        <authorList>
            <person name="Becker E.A."/>
            <person name="Seitzer P.M."/>
            <person name="Tritt A."/>
            <person name="Larsen D."/>
            <person name="Krusor M."/>
            <person name="Yao A.I."/>
            <person name="Wu D."/>
            <person name="Madern D."/>
            <person name="Eisen J.A."/>
            <person name="Darling A.E."/>
            <person name="Facciotti M.T."/>
        </authorList>
    </citation>
    <scope>NUCLEOTIDE SEQUENCE [LARGE SCALE GENOMIC DNA]</scope>
    <source>
        <strain evidence="2 3">JCM 14663</strain>
    </source>
</reference>
<dbReference type="PATRIC" id="fig|1230459.4.peg.864"/>
<dbReference type="AlphaFoldDB" id="L9Z7Z3"/>
<gene>
    <name evidence="2" type="ORF">C486_04318</name>
</gene>
<feature type="region of interest" description="Disordered" evidence="1">
    <location>
        <begin position="1"/>
        <end position="80"/>
    </location>
</feature>
<name>L9Z7Z3_9EURY</name>
<protein>
    <submittedName>
        <fullName evidence="2">Uncharacterized protein</fullName>
    </submittedName>
</protein>